<evidence type="ECO:0000313" key="3">
    <source>
        <dbReference type="Proteomes" id="UP000827549"/>
    </source>
</evidence>
<feature type="region of interest" description="Disordered" evidence="1">
    <location>
        <begin position="51"/>
        <end position="114"/>
    </location>
</feature>
<dbReference type="Proteomes" id="UP000827549">
    <property type="component" value="Chromosome 2"/>
</dbReference>
<protein>
    <submittedName>
        <fullName evidence="2">Prosolanapyrone synthase</fullName>
    </submittedName>
</protein>
<gene>
    <name evidence="2" type="primary">sol1_1</name>
    <name evidence="2" type="ORF">LOC62_02G001893</name>
</gene>
<dbReference type="EMBL" id="CP086715">
    <property type="protein sequence ID" value="WOO78347.1"/>
    <property type="molecule type" value="Genomic_DNA"/>
</dbReference>
<feature type="compositionally biased region" description="Polar residues" evidence="1">
    <location>
        <begin position="68"/>
        <end position="90"/>
    </location>
</feature>
<name>A0AAF0Y2T1_9TREE</name>
<dbReference type="GeneID" id="87805145"/>
<feature type="region of interest" description="Disordered" evidence="1">
    <location>
        <begin position="213"/>
        <end position="257"/>
    </location>
</feature>
<organism evidence="2 3">
    <name type="scientific">Vanrija pseudolonga</name>
    <dbReference type="NCBI Taxonomy" id="143232"/>
    <lineage>
        <taxon>Eukaryota</taxon>
        <taxon>Fungi</taxon>
        <taxon>Dikarya</taxon>
        <taxon>Basidiomycota</taxon>
        <taxon>Agaricomycotina</taxon>
        <taxon>Tremellomycetes</taxon>
        <taxon>Trichosporonales</taxon>
        <taxon>Trichosporonaceae</taxon>
        <taxon>Vanrija</taxon>
    </lineage>
</organism>
<sequence>MSTLPKSWITAGSRGLWQIKGWTTYSSIPYDVLPPVNAEDDFAFLRTLRPEQPAPSANGTNGHAAHTNGETNGETNSETNGETNGESNACSHGHHHTELDSCSSDEESEFEDVEDMHFEDEKNIDAELQKRIAEAAALGLEIPATFIDFFTNFRKLGKQIPTPTACFFSLGTSLIKVKGAPDNVRALRFLNDQQSCVFWLLVLEPGKPTAVISGYPLWDDEEDDEDEDDEADGAEAKEDAAEPATGDKKDEEDKVEVDKDDWDAQYQLAEPSICAPSFPEFMKRLFLENTLWFSLGGWNDENAPPAALKAELEAYRDAAAKAVEEGEVPAALGEDRF</sequence>
<evidence type="ECO:0000313" key="2">
    <source>
        <dbReference type="EMBL" id="WOO78347.1"/>
    </source>
</evidence>
<evidence type="ECO:0000256" key="1">
    <source>
        <dbReference type="SAM" id="MobiDB-lite"/>
    </source>
</evidence>
<proteinExistence type="predicted"/>
<dbReference type="RefSeq" id="XP_062624379.1">
    <property type="nucleotide sequence ID" value="XM_062768395.1"/>
</dbReference>
<feature type="compositionally biased region" description="Basic and acidic residues" evidence="1">
    <location>
        <begin position="234"/>
        <end position="252"/>
    </location>
</feature>
<dbReference type="AlphaFoldDB" id="A0AAF0Y2T1"/>
<keyword evidence="3" id="KW-1185">Reference proteome</keyword>
<feature type="compositionally biased region" description="Acidic residues" evidence="1">
    <location>
        <begin position="103"/>
        <end position="114"/>
    </location>
</feature>
<reference evidence="2" key="1">
    <citation type="submission" date="2023-10" db="EMBL/GenBank/DDBJ databases">
        <authorList>
            <person name="Noh H."/>
        </authorList>
    </citation>
    <scope>NUCLEOTIDE SEQUENCE</scope>
    <source>
        <strain evidence="2">DUCC4014</strain>
    </source>
</reference>
<accession>A0AAF0Y2T1</accession>
<feature type="compositionally biased region" description="Acidic residues" evidence="1">
    <location>
        <begin position="218"/>
        <end position="233"/>
    </location>
</feature>